<protein>
    <submittedName>
        <fullName evidence="2">Polysaccharide pyruvyl transferase CsaB</fullName>
    </submittedName>
</protein>
<dbReference type="NCBIfam" id="TIGR03609">
    <property type="entry name" value="S_layer_CsaB"/>
    <property type="match status" value="1"/>
</dbReference>
<dbReference type="Proteomes" id="UP000727962">
    <property type="component" value="Unassembled WGS sequence"/>
</dbReference>
<dbReference type="GO" id="GO:0016740">
    <property type="term" value="F:transferase activity"/>
    <property type="evidence" value="ECO:0007669"/>
    <property type="project" value="UniProtKB-KW"/>
</dbReference>
<evidence type="ECO:0000313" key="2">
    <source>
        <dbReference type="EMBL" id="MBI1757417.1"/>
    </source>
</evidence>
<evidence type="ECO:0000313" key="3">
    <source>
        <dbReference type="Proteomes" id="UP000727962"/>
    </source>
</evidence>
<reference evidence="2" key="1">
    <citation type="submission" date="2020-07" db="EMBL/GenBank/DDBJ databases">
        <title>Huge and variable diversity of episymbiotic CPR bacteria and DPANN archaea in groundwater ecosystems.</title>
        <authorList>
            <person name="He C.Y."/>
            <person name="Keren R."/>
            <person name="Whittaker M."/>
            <person name="Farag I.F."/>
            <person name="Doudna J."/>
            <person name="Cate J.H.D."/>
            <person name="Banfield J.F."/>
        </authorList>
    </citation>
    <scope>NUCLEOTIDE SEQUENCE</scope>
    <source>
        <strain evidence="2">NC_groundwater_17_Pr7_B-0.1um_64_12</strain>
    </source>
</reference>
<comment type="caution">
    <text evidence="2">The sequence shown here is derived from an EMBL/GenBank/DDBJ whole genome shotgun (WGS) entry which is preliminary data.</text>
</comment>
<name>A0A931LXC9_FIMGI</name>
<dbReference type="PANTHER" id="PTHR36836:SF1">
    <property type="entry name" value="COLANIC ACID BIOSYNTHESIS PROTEIN WCAK"/>
    <property type="match status" value="1"/>
</dbReference>
<gene>
    <name evidence="2" type="primary">csaB</name>
    <name evidence="2" type="ORF">HYR64_09960</name>
</gene>
<feature type="domain" description="Polysaccharide pyruvyl transferase" evidence="1">
    <location>
        <begin position="16"/>
        <end position="290"/>
    </location>
</feature>
<organism evidence="2 3">
    <name type="scientific">Fimbriimonas ginsengisoli</name>
    <dbReference type="NCBI Taxonomy" id="1005039"/>
    <lineage>
        <taxon>Bacteria</taxon>
        <taxon>Bacillati</taxon>
        <taxon>Armatimonadota</taxon>
        <taxon>Fimbriimonadia</taxon>
        <taxon>Fimbriimonadales</taxon>
        <taxon>Fimbriimonadaceae</taxon>
        <taxon>Fimbriimonas</taxon>
    </lineage>
</organism>
<dbReference type="InterPro" id="IPR007345">
    <property type="entry name" value="Polysacch_pyruvyl_Trfase"/>
</dbReference>
<dbReference type="InterPro" id="IPR019896">
    <property type="entry name" value="Polysacch_pyruvyl_Trfase_CsaB"/>
</dbReference>
<dbReference type="Pfam" id="PF04230">
    <property type="entry name" value="PS_pyruv_trans"/>
    <property type="match status" value="1"/>
</dbReference>
<keyword evidence="2" id="KW-0808">Transferase</keyword>
<sequence>MAAVKLLLAGYFGCGNLGDDAILAGFTRAIDERAYDLMLLSGNPDDTFRNYGVLSVPRRDMTAVTKAIDACDCLVFPGGGIFQDVTSLGSVAYYASLVRKAKKRGKRVLLLGQGVGPLNRMLGKRFAAAAFSSADLVTARDPGSAGLIRSLGVSKRIEVTADTSYLLPPPSDIGEDSGFGVGDRRAVGLAPRPFGRGIDVVGLFGEVAKKLFEANLMPVLVEMDRQADGPLLQEISKKHGGRMPELRKLSTPTQLQQRFRRMEGMIAMRLHAGILAAKVGIAPLMISYDPKVTAFTKLLDLPAALGIEGLNAQRLCDKFMALHKDREQLQKGVLRRVEEMTRLAQRNIELMDETLRPMVRT</sequence>
<dbReference type="AlphaFoldDB" id="A0A931LXC9"/>
<accession>A0A931LXC9</accession>
<evidence type="ECO:0000259" key="1">
    <source>
        <dbReference type="Pfam" id="PF04230"/>
    </source>
</evidence>
<dbReference type="EMBL" id="JACOSL010000062">
    <property type="protein sequence ID" value="MBI1757417.1"/>
    <property type="molecule type" value="Genomic_DNA"/>
</dbReference>
<dbReference type="PANTHER" id="PTHR36836">
    <property type="entry name" value="COLANIC ACID BIOSYNTHESIS PROTEIN WCAK"/>
    <property type="match status" value="1"/>
</dbReference>
<proteinExistence type="predicted"/>